<accession>F6SQJ3</accession>
<reference evidence="1" key="2">
    <citation type="submission" date="2025-08" db="UniProtKB">
        <authorList>
            <consortium name="Ensembl"/>
        </authorList>
    </citation>
    <scope>IDENTIFICATION</scope>
</reference>
<reference evidence="1" key="3">
    <citation type="submission" date="2025-09" db="UniProtKB">
        <authorList>
            <consortium name="Ensembl"/>
        </authorList>
    </citation>
    <scope>IDENTIFICATION</scope>
</reference>
<proteinExistence type="predicted"/>
<dbReference type="PANTHER" id="PTHR47113:SF1">
    <property type="entry name" value="LD09343P"/>
    <property type="match status" value="1"/>
</dbReference>
<keyword evidence="2" id="KW-1185">Reference proteome</keyword>
<dbReference type="HOGENOM" id="CLU_1767406_0_0_1"/>
<evidence type="ECO:0000313" key="1">
    <source>
        <dbReference type="Ensembl" id="ENSCINP00000006501.3"/>
    </source>
</evidence>
<reference evidence="2" key="1">
    <citation type="journal article" date="2002" name="Science">
        <title>The draft genome of Ciona intestinalis: insights into chordate and vertebrate origins.</title>
        <authorList>
            <person name="Dehal P."/>
            <person name="Satou Y."/>
            <person name="Campbell R.K."/>
            <person name="Chapman J."/>
            <person name="Degnan B."/>
            <person name="De Tomaso A."/>
            <person name="Davidson B."/>
            <person name="Di Gregorio A."/>
            <person name="Gelpke M."/>
            <person name="Goodstein D.M."/>
            <person name="Harafuji N."/>
            <person name="Hastings K.E."/>
            <person name="Ho I."/>
            <person name="Hotta K."/>
            <person name="Huang W."/>
            <person name="Kawashima T."/>
            <person name="Lemaire P."/>
            <person name="Martinez D."/>
            <person name="Meinertzhagen I.A."/>
            <person name="Necula S."/>
            <person name="Nonaka M."/>
            <person name="Putnam N."/>
            <person name="Rash S."/>
            <person name="Saiga H."/>
            <person name="Satake M."/>
            <person name="Terry A."/>
            <person name="Yamada L."/>
            <person name="Wang H.G."/>
            <person name="Awazu S."/>
            <person name="Azumi K."/>
            <person name="Boore J."/>
            <person name="Branno M."/>
            <person name="Chin-Bow S."/>
            <person name="DeSantis R."/>
            <person name="Doyle S."/>
            <person name="Francino P."/>
            <person name="Keys D.N."/>
            <person name="Haga S."/>
            <person name="Hayashi H."/>
            <person name="Hino K."/>
            <person name="Imai K.S."/>
            <person name="Inaba K."/>
            <person name="Kano S."/>
            <person name="Kobayashi K."/>
            <person name="Kobayashi M."/>
            <person name="Lee B.I."/>
            <person name="Makabe K.W."/>
            <person name="Manohar C."/>
            <person name="Matassi G."/>
            <person name="Medina M."/>
            <person name="Mochizuki Y."/>
            <person name="Mount S."/>
            <person name="Morishita T."/>
            <person name="Miura S."/>
            <person name="Nakayama A."/>
            <person name="Nishizaka S."/>
            <person name="Nomoto H."/>
            <person name="Ohta F."/>
            <person name="Oishi K."/>
            <person name="Rigoutsos I."/>
            <person name="Sano M."/>
            <person name="Sasaki A."/>
            <person name="Sasakura Y."/>
            <person name="Shoguchi E."/>
            <person name="Shin-i T."/>
            <person name="Spagnuolo A."/>
            <person name="Stainier D."/>
            <person name="Suzuki M.M."/>
            <person name="Tassy O."/>
            <person name="Takatori N."/>
            <person name="Tokuoka M."/>
            <person name="Yagi K."/>
            <person name="Yoshizaki F."/>
            <person name="Wada S."/>
            <person name="Zhang C."/>
            <person name="Hyatt P.D."/>
            <person name="Larimer F."/>
            <person name="Detter C."/>
            <person name="Doggett N."/>
            <person name="Glavina T."/>
            <person name="Hawkins T."/>
            <person name="Richardson P."/>
            <person name="Lucas S."/>
            <person name="Kohara Y."/>
            <person name="Levine M."/>
            <person name="Satoh N."/>
            <person name="Rokhsar D.S."/>
        </authorList>
    </citation>
    <scope>NUCLEOTIDE SEQUENCE [LARGE SCALE GENOMIC DNA]</scope>
</reference>
<dbReference type="Proteomes" id="UP000008144">
    <property type="component" value="Unassembled WGS sequence"/>
</dbReference>
<protein>
    <submittedName>
        <fullName evidence="1">Uncharacterized protein</fullName>
    </submittedName>
</protein>
<name>F6SQJ3_CIOIN</name>
<evidence type="ECO:0000313" key="2">
    <source>
        <dbReference type="Proteomes" id="UP000008144"/>
    </source>
</evidence>
<dbReference type="InterPro" id="IPR053317">
    <property type="entry name" value="Tubulin_polyglutamylase"/>
</dbReference>
<dbReference type="GeneTree" id="ENSGT00390000006352"/>
<organism evidence="1 2">
    <name type="scientific">Ciona intestinalis</name>
    <name type="common">Transparent sea squirt</name>
    <name type="synonym">Ascidia intestinalis</name>
    <dbReference type="NCBI Taxonomy" id="7719"/>
    <lineage>
        <taxon>Eukaryota</taxon>
        <taxon>Metazoa</taxon>
        <taxon>Chordata</taxon>
        <taxon>Tunicata</taxon>
        <taxon>Ascidiacea</taxon>
        <taxon>Phlebobranchia</taxon>
        <taxon>Cionidae</taxon>
        <taxon>Ciona</taxon>
    </lineage>
</organism>
<sequence>MEVNMSPNLSSAHFEVNALMYEQVVFNTLTLAGVATRTSRIGLKSPGSEENIDVQQRDISVYDTQCIKCENCDTDICKLCATCLSHQLQNDLTTAYLEHTNKVRSQRVIPPPMTPEHKEDFTDLPERDRLTALWFKGMCLKDTAWCN</sequence>
<dbReference type="PANTHER" id="PTHR47113">
    <property type="entry name" value="LD09343P"/>
    <property type="match status" value="1"/>
</dbReference>
<dbReference type="AlphaFoldDB" id="F6SQJ3"/>
<dbReference type="Ensembl" id="ENSCINT00000006501.3">
    <property type="protein sequence ID" value="ENSCINP00000006501.3"/>
    <property type="gene ID" value="ENSCING00000015454.2"/>
</dbReference>
<dbReference type="InParanoid" id="F6SQJ3"/>